<organism evidence="2 3">
    <name type="scientific">Pedobacter jamesrossensis</name>
    <dbReference type="NCBI Taxonomy" id="1908238"/>
    <lineage>
        <taxon>Bacteria</taxon>
        <taxon>Pseudomonadati</taxon>
        <taxon>Bacteroidota</taxon>
        <taxon>Sphingobacteriia</taxon>
        <taxon>Sphingobacteriales</taxon>
        <taxon>Sphingobacteriaceae</taxon>
        <taxon>Pedobacter</taxon>
    </lineage>
</organism>
<evidence type="ECO:0008006" key="4">
    <source>
        <dbReference type="Google" id="ProtNLM"/>
    </source>
</evidence>
<keyword evidence="1" id="KW-0472">Membrane</keyword>
<gene>
    <name evidence="2" type="ORF">ACFOUY_08105</name>
</gene>
<feature type="transmembrane region" description="Helical" evidence="1">
    <location>
        <begin position="6"/>
        <end position="24"/>
    </location>
</feature>
<keyword evidence="1" id="KW-0812">Transmembrane</keyword>
<dbReference type="EMBL" id="JBHSBY010000036">
    <property type="protein sequence ID" value="MFC4196657.1"/>
    <property type="molecule type" value="Genomic_DNA"/>
</dbReference>
<reference evidence="3" key="1">
    <citation type="journal article" date="2019" name="Int. J. Syst. Evol. Microbiol.">
        <title>The Global Catalogue of Microorganisms (GCM) 10K type strain sequencing project: providing services to taxonomists for standard genome sequencing and annotation.</title>
        <authorList>
            <consortium name="The Broad Institute Genomics Platform"/>
            <consortium name="The Broad Institute Genome Sequencing Center for Infectious Disease"/>
            <person name="Wu L."/>
            <person name="Ma J."/>
        </authorList>
    </citation>
    <scope>NUCLEOTIDE SEQUENCE [LARGE SCALE GENOMIC DNA]</scope>
    <source>
        <strain evidence="3">CCM 8689</strain>
    </source>
</reference>
<protein>
    <recommendedName>
        <fullName evidence="4">DUF1093 domain-containing protein</fullName>
    </recommendedName>
</protein>
<dbReference type="RefSeq" id="WP_378959992.1">
    <property type="nucleotide sequence ID" value="NZ_JBHRXC010000016.1"/>
</dbReference>
<evidence type="ECO:0000313" key="2">
    <source>
        <dbReference type="EMBL" id="MFC4196657.1"/>
    </source>
</evidence>
<comment type="caution">
    <text evidence="2">The sequence shown here is derived from an EMBL/GenBank/DDBJ whole genome shotgun (WGS) entry which is preliminary data.</text>
</comment>
<evidence type="ECO:0000256" key="1">
    <source>
        <dbReference type="SAM" id="Phobius"/>
    </source>
</evidence>
<accession>A0ABV8NM66</accession>
<evidence type="ECO:0000313" key="3">
    <source>
        <dbReference type="Proteomes" id="UP001595792"/>
    </source>
</evidence>
<sequence length="102" mass="11823">MKINIWFAIAFFGLFFGITAVMYFNGRKVLETTNFTGIIEKVSYDEKNIPDVTVKGITYNLTPLRKEFKEKVRVGDLIEKKKGISVYKITKQKTGEIINFEF</sequence>
<keyword evidence="3" id="KW-1185">Reference proteome</keyword>
<dbReference type="Proteomes" id="UP001595792">
    <property type="component" value="Unassembled WGS sequence"/>
</dbReference>
<keyword evidence="1" id="KW-1133">Transmembrane helix</keyword>
<proteinExistence type="predicted"/>
<name>A0ABV8NM66_9SPHI</name>